<name>A0A4Y5FEI5_9CAUD</name>
<gene>
    <name evidence="1" type="ORF">B521_0076</name>
</gene>
<keyword evidence="2" id="KW-1185">Reference proteome</keyword>
<reference evidence="1 2" key="1">
    <citation type="submission" date="2019-02" db="EMBL/GenBank/DDBJ databases">
        <title>Isolation of virulent Lactobacillus brevis phages.</title>
        <authorList>
            <person name="Feyereisen M."/>
            <person name="Mahony J."/>
            <person name="O'Sullivan T."/>
            <person name="van Sinderen D."/>
        </authorList>
    </citation>
    <scope>NUCLEOTIDE SEQUENCE [LARGE SCALE GENOMIC DNA]</scope>
</reference>
<proteinExistence type="predicted"/>
<protein>
    <submittedName>
        <fullName evidence="1">Uncharacterized protein</fullName>
    </submittedName>
</protein>
<sequence length="107" mass="12444">MEKEEALQEFSKINYFNQLFGGKGLNFIMSDIPLSFDEYKEAYYKHVNKQELSLDEYNKYEELSDILNNNLDLLEKITTKLGMTLSIYREKLAGNAIEKSIGIVSFN</sequence>
<evidence type="ECO:0000313" key="2">
    <source>
        <dbReference type="Proteomes" id="UP000308874"/>
    </source>
</evidence>
<accession>A0A4Y5FEI5</accession>
<evidence type="ECO:0000313" key="1">
    <source>
        <dbReference type="EMBL" id="QBJ03426.1"/>
    </source>
</evidence>
<dbReference type="Proteomes" id="UP000308874">
    <property type="component" value="Segment"/>
</dbReference>
<organism evidence="1 2">
    <name type="scientific">Lactobacillus phage 521B</name>
    <dbReference type="NCBI Taxonomy" id="2510942"/>
    <lineage>
        <taxon>Viruses</taxon>
        <taxon>Duplodnaviria</taxon>
        <taxon>Heunggongvirae</taxon>
        <taxon>Uroviricota</taxon>
        <taxon>Caudoviricetes</taxon>
        <taxon>Herelleviridae</taxon>
        <taxon>Tybeckvirus</taxon>
        <taxon>Tybeckvirus tv521B</taxon>
    </lineage>
</organism>
<dbReference type="EMBL" id="MK504443">
    <property type="protein sequence ID" value="QBJ03426.1"/>
    <property type="molecule type" value="Genomic_DNA"/>
</dbReference>